<evidence type="ECO:0000256" key="1">
    <source>
        <dbReference type="SAM" id="MobiDB-lite"/>
    </source>
</evidence>
<dbReference type="EMBL" id="CADCVS010000572">
    <property type="protein sequence ID" value="CAA9537386.1"/>
    <property type="molecule type" value="Genomic_DNA"/>
</dbReference>
<organism evidence="2">
    <name type="scientific">uncultured Solirubrobacteraceae bacterium</name>
    <dbReference type="NCBI Taxonomy" id="1162706"/>
    <lineage>
        <taxon>Bacteria</taxon>
        <taxon>Bacillati</taxon>
        <taxon>Actinomycetota</taxon>
        <taxon>Thermoleophilia</taxon>
        <taxon>Solirubrobacterales</taxon>
        <taxon>Solirubrobacteraceae</taxon>
        <taxon>environmental samples</taxon>
    </lineage>
</organism>
<accession>A0A6J4U269</accession>
<protein>
    <submittedName>
        <fullName evidence="2">Uncharacterized protein</fullName>
    </submittedName>
</protein>
<reference evidence="2" key="1">
    <citation type="submission" date="2020-02" db="EMBL/GenBank/DDBJ databases">
        <authorList>
            <person name="Meier V. D."/>
        </authorList>
    </citation>
    <scope>NUCLEOTIDE SEQUENCE</scope>
    <source>
        <strain evidence="2">AVDCRST_MAG30</strain>
    </source>
</reference>
<dbReference type="AlphaFoldDB" id="A0A6J4U269"/>
<feature type="region of interest" description="Disordered" evidence="1">
    <location>
        <begin position="1"/>
        <end position="31"/>
    </location>
</feature>
<name>A0A6J4U269_9ACTN</name>
<sequence>RRGPHGGGAPLPPPRVRPVRPVSARGRTLKR</sequence>
<gene>
    <name evidence="2" type="ORF">AVDCRST_MAG30-4373</name>
</gene>
<feature type="non-terminal residue" evidence="2">
    <location>
        <position position="1"/>
    </location>
</feature>
<evidence type="ECO:0000313" key="2">
    <source>
        <dbReference type="EMBL" id="CAA9537386.1"/>
    </source>
</evidence>
<proteinExistence type="predicted"/>